<comment type="caution">
    <text evidence="2">The sequence shown here is derived from an EMBL/GenBank/DDBJ whole genome shotgun (WGS) entry which is preliminary data.</text>
</comment>
<feature type="transmembrane region" description="Helical" evidence="1">
    <location>
        <begin position="12"/>
        <end position="34"/>
    </location>
</feature>
<gene>
    <name evidence="2" type="ORF">LNKW23_41850</name>
</gene>
<accession>A0ABQ6LQG6</accession>
<evidence type="ECO:0000313" key="3">
    <source>
        <dbReference type="Proteomes" id="UP001239909"/>
    </source>
</evidence>
<protein>
    <submittedName>
        <fullName evidence="2">Uncharacterized protein</fullName>
    </submittedName>
</protein>
<keyword evidence="1" id="KW-1133">Transmembrane helix</keyword>
<evidence type="ECO:0000313" key="2">
    <source>
        <dbReference type="EMBL" id="GMG84969.1"/>
    </source>
</evidence>
<evidence type="ECO:0000256" key="1">
    <source>
        <dbReference type="SAM" id="Phobius"/>
    </source>
</evidence>
<name>A0ABQ6LQG6_9RHOB</name>
<reference evidence="2 3" key="1">
    <citation type="submission" date="2023-04" db="EMBL/GenBank/DDBJ databases">
        <title>Marinoamorphus aggregata gen. nov., sp. Nov., isolate from tissue of brittle star Ophioplocus japonicus.</title>
        <authorList>
            <person name="Kawano K."/>
            <person name="Sawayama S."/>
            <person name="Nakagawa S."/>
        </authorList>
    </citation>
    <scope>NUCLEOTIDE SEQUENCE [LARGE SCALE GENOMIC DNA]</scope>
    <source>
        <strain evidence="2 3">NKW23</strain>
    </source>
</reference>
<sequence>MFGSDGSGVSALGGIGLTVILYALLSAFGTGPLIGQRMIERADWSRRCTALVREELAASAPDPQFAPQINCDSVLGILGPQGRAICQHYGSQLRIPYLDQLQAHQQRLQDLAQRRRQVEASRALSRCDCAASEFLRAERIGLAIAAGSARIMVPPEIENLETSLVQAYRSPACGSR</sequence>
<keyword evidence="1" id="KW-0812">Transmembrane</keyword>
<dbReference type="EMBL" id="BSYI01000047">
    <property type="protein sequence ID" value="GMG84969.1"/>
    <property type="molecule type" value="Genomic_DNA"/>
</dbReference>
<organism evidence="2 3">
    <name type="scientific">Paralimibaculum aggregatum</name>
    <dbReference type="NCBI Taxonomy" id="3036245"/>
    <lineage>
        <taxon>Bacteria</taxon>
        <taxon>Pseudomonadati</taxon>
        <taxon>Pseudomonadota</taxon>
        <taxon>Alphaproteobacteria</taxon>
        <taxon>Rhodobacterales</taxon>
        <taxon>Paracoccaceae</taxon>
        <taxon>Paralimibaculum</taxon>
    </lineage>
</organism>
<keyword evidence="1" id="KW-0472">Membrane</keyword>
<dbReference type="Proteomes" id="UP001239909">
    <property type="component" value="Unassembled WGS sequence"/>
</dbReference>
<proteinExistence type="predicted"/>
<dbReference type="RefSeq" id="WP_285674160.1">
    <property type="nucleotide sequence ID" value="NZ_BSYI01000047.1"/>
</dbReference>
<keyword evidence="3" id="KW-1185">Reference proteome</keyword>